<evidence type="ECO:0000256" key="1">
    <source>
        <dbReference type="SAM" id="SignalP"/>
    </source>
</evidence>
<sequence>MKQRLRIALAFAVACTMLFTASAGYGEGGSIPLYEVLPQKLNDPGYIMERGMGGVKLEMTPSEDGTVLGSGYIEGYQLTLDSQTGWFDCDQPDTYPHIVGYEWISPAQEAQLTSEPGLYTPEEAAEIGLQFLHDVIGMDTSRLYVLEIVAGEADKERSCVHRIEYAYRVDDMRVGWWWADKVSNFPMTLSILVWVTDSGVDDAHGRAVSFAPCAEVARADILAQDAIAELAQSSTPPELMYLPIEQDEKEVLRPAWVVLVDMGTPHEYDALTGEELLNSWDELPLP</sequence>
<accession>A0A9D1PA72</accession>
<comment type="caution">
    <text evidence="2">The sequence shown here is derived from an EMBL/GenBank/DDBJ whole genome shotgun (WGS) entry which is preliminary data.</text>
</comment>
<dbReference type="Proteomes" id="UP000886884">
    <property type="component" value="Unassembled WGS sequence"/>
</dbReference>
<feature type="signal peptide" evidence="1">
    <location>
        <begin position="1"/>
        <end position="23"/>
    </location>
</feature>
<proteinExistence type="predicted"/>
<evidence type="ECO:0000313" key="3">
    <source>
        <dbReference type="Proteomes" id="UP000886884"/>
    </source>
</evidence>
<dbReference type="EMBL" id="DVOT01000235">
    <property type="protein sequence ID" value="HIV28877.1"/>
    <property type="molecule type" value="Genomic_DNA"/>
</dbReference>
<evidence type="ECO:0000313" key="2">
    <source>
        <dbReference type="EMBL" id="HIV28877.1"/>
    </source>
</evidence>
<feature type="chain" id="PRO_5039153024" evidence="1">
    <location>
        <begin position="24"/>
        <end position="286"/>
    </location>
</feature>
<keyword evidence="1" id="KW-0732">Signal</keyword>
<reference evidence="2" key="2">
    <citation type="journal article" date="2021" name="PeerJ">
        <title>Extensive microbial diversity within the chicken gut microbiome revealed by metagenomics and culture.</title>
        <authorList>
            <person name="Gilroy R."/>
            <person name="Ravi A."/>
            <person name="Getino M."/>
            <person name="Pursley I."/>
            <person name="Horton D.L."/>
            <person name="Alikhan N.F."/>
            <person name="Baker D."/>
            <person name="Gharbi K."/>
            <person name="Hall N."/>
            <person name="Watson M."/>
            <person name="Adriaenssens E.M."/>
            <person name="Foster-Nyarko E."/>
            <person name="Jarju S."/>
            <person name="Secka A."/>
            <person name="Antonio M."/>
            <person name="Oren A."/>
            <person name="Chaudhuri R.R."/>
            <person name="La Ragione R."/>
            <person name="Hildebrand F."/>
            <person name="Pallen M.J."/>
        </authorList>
    </citation>
    <scope>NUCLEOTIDE SEQUENCE</scope>
    <source>
        <strain evidence="2">CHK183-6373</strain>
    </source>
</reference>
<organism evidence="2 3">
    <name type="scientific">Candidatus Ornithocaccomicrobium faecavium</name>
    <dbReference type="NCBI Taxonomy" id="2840890"/>
    <lineage>
        <taxon>Bacteria</taxon>
        <taxon>Bacillati</taxon>
        <taxon>Bacillota</taxon>
        <taxon>Clostridia</taxon>
        <taxon>Candidatus Ornithocaccomicrobium</taxon>
    </lineage>
</organism>
<protein>
    <submittedName>
        <fullName evidence="2">Uncharacterized protein</fullName>
    </submittedName>
</protein>
<name>A0A9D1PA72_9FIRM</name>
<reference evidence="2" key="1">
    <citation type="submission" date="2020-10" db="EMBL/GenBank/DDBJ databases">
        <authorList>
            <person name="Gilroy R."/>
        </authorList>
    </citation>
    <scope>NUCLEOTIDE SEQUENCE</scope>
    <source>
        <strain evidence="2">CHK183-6373</strain>
    </source>
</reference>
<gene>
    <name evidence="2" type="ORF">IAA64_13020</name>
</gene>
<dbReference type="AlphaFoldDB" id="A0A9D1PA72"/>